<sequence length="299" mass="31746">MLTRDAAIDRYNAIRARLPQASGPAAWSSANNLGALAAEYDVFVFDAFGVLNVGATPITGAHARIQALQAMGKQTFVLTNAAGLTDAQTTAKFCALGLDFEALEVISSRQICLEGLKRSFDIRRWGVICPACGLPDLPGIEFVDLITAPDGLDDVDGIVLLSTTGLPDTWCDGLEVALRARPRPVVVGNPDLVAPRETGLSKEPGFYAHDLIDRLGIAPVFYGKPFANAFEAVERRLTPGFPAAKIAMIGDTLHTDILGAAARGWGTVLVTGHGLYRGANVDQLIEISGIVPNWVIPSI</sequence>
<dbReference type="InterPro" id="IPR036412">
    <property type="entry name" value="HAD-like_sf"/>
</dbReference>
<dbReference type="SUPFAM" id="SSF56784">
    <property type="entry name" value="HAD-like"/>
    <property type="match status" value="1"/>
</dbReference>
<evidence type="ECO:0000313" key="1">
    <source>
        <dbReference type="EMBL" id="SEQ82613.1"/>
    </source>
</evidence>
<accession>A0A1H9J732</accession>
<keyword evidence="1" id="KW-0378">Hydrolase</keyword>
<dbReference type="InterPro" id="IPR006357">
    <property type="entry name" value="HAD-SF_hydro_IIA"/>
</dbReference>
<gene>
    <name evidence="1" type="ORF">SAMN04488092_11435</name>
</gene>
<dbReference type="Gene3D" id="3.40.50.1000">
    <property type="entry name" value="HAD superfamily/HAD-like"/>
    <property type="match status" value="2"/>
</dbReference>
<dbReference type="GO" id="GO:0016791">
    <property type="term" value="F:phosphatase activity"/>
    <property type="evidence" value="ECO:0007669"/>
    <property type="project" value="TreeGrafter"/>
</dbReference>
<dbReference type="EMBL" id="FOEP01000014">
    <property type="protein sequence ID" value="SEQ82613.1"/>
    <property type="molecule type" value="Genomic_DNA"/>
</dbReference>
<keyword evidence="2" id="KW-1185">Reference proteome</keyword>
<dbReference type="InterPro" id="IPR023214">
    <property type="entry name" value="HAD_sf"/>
</dbReference>
<dbReference type="PANTHER" id="PTHR19288:SF46">
    <property type="entry name" value="HALOACID DEHALOGENASE-LIKE HYDROLASE DOMAIN-CONTAINING PROTEIN 2"/>
    <property type="match status" value="1"/>
</dbReference>
<dbReference type="OrthoDB" id="148966at2"/>
<dbReference type="Pfam" id="PF13344">
    <property type="entry name" value="Hydrolase_6"/>
    <property type="match status" value="1"/>
</dbReference>
<dbReference type="AlphaFoldDB" id="A0A1H9J732"/>
<dbReference type="Pfam" id="PF13242">
    <property type="entry name" value="Hydrolase_like"/>
    <property type="match status" value="1"/>
</dbReference>
<dbReference type="GO" id="GO:0005737">
    <property type="term" value="C:cytoplasm"/>
    <property type="evidence" value="ECO:0007669"/>
    <property type="project" value="TreeGrafter"/>
</dbReference>
<dbReference type="STRING" id="657014.SAMN04488092_11435"/>
<dbReference type="Proteomes" id="UP000198634">
    <property type="component" value="Unassembled WGS sequence"/>
</dbReference>
<dbReference type="PANTHER" id="PTHR19288">
    <property type="entry name" value="4-NITROPHENYLPHOSPHATASE-RELATED"/>
    <property type="match status" value="1"/>
</dbReference>
<evidence type="ECO:0000313" key="2">
    <source>
        <dbReference type="Proteomes" id="UP000198634"/>
    </source>
</evidence>
<name>A0A1H9J732_9RHOB</name>
<proteinExistence type="predicted"/>
<dbReference type="RefSeq" id="WP_090270769.1">
    <property type="nucleotide sequence ID" value="NZ_FOEP01000014.1"/>
</dbReference>
<organism evidence="1 2">
    <name type="scientific">Thalassovita taeanensis</name>
    <dbReference type="NCBI Taxonomy" id="657014"/>
    <lineage>
        <taxon>Bacteria</taxon>
        <taxon>Pseudomonadati</taxon>
        <taxon>Pseudomonadota</taxon>
        <taxon>Alphaproteobacteria</taxon>
        <taxon>Rhodobacterales</taxon>
        <taxon>Roseobacteraceae</taxon>
        <taxon>Thalassovita</taxon>
    </lineage>
</organism>
<protein>
    <submittedName>
        <fullName evidence="1">HAD-superfamily class IIA hydrolase, TIGR01459</fullName>
    </submittedName>
</protein>
<reference evidence="1 2" key="1">
    <citation type="submission" date="2016-10" db="EMBL/GenBank/DDBJ databases">
        <authorList>
            <person name="de Groot N.N."/>
        </authorList>
    </citation>
    <scope>NUCLEOTIDE SEQUENCE [LARGE SCALE GENOMIC DNA]</scope>
    <source>
        <strain evidence="1 2">DSM 22007</strain>
    </source>
</reference>